<keyword evidence="5 7" id="KW-1133">Transmembrane helix</keyword>
<proteinExistence type="inferred from homology"/>
<evidence type="ECO:0000256" key="5">
    <source>
        <dbReference type="ARBA" id="ARBA00022989"/>
    </source>
</evidence>
<comment type="caution">
    <text evidence="11">The sequence shown here is derived from an EMBL/GenBank/DDBJ whole genome shotgun (WGS) entry which is preliminary data.</text>
</comment>
<comment type="similarity">
    <text evidence="2">Belongs to the MscS (TC 1.A.23) family.</text>
</comment>
<evidence type="ECO:0000256" key="3">
    <source>
        <dbReference type="ARBA" id="ARBA00022475"/>
    </source>
</evidence>
<feature type="transmembrane region" description="Helical" evidence="7">
    <location>
        <begin position="413"/>
        <end position="440"/>
    </location>
</feature>
<dbReference type="InterPro" id="IPR010920">
    <property type="entry name" value="LSM_dom_sf"/>
</dbReference>
<name>A0ABW5YLF6_9FLAO</name>
<feature type="transmembrane region" description="Helical" evidence="7">
    <location>
        <begin position="330"/>
        <end position="356"/>
    </location>
</feature>
<dbReference type="Gene3D" id="2.30.30.60">
    <property type="match status" value="1"/>
</dbReference>
<evidence type="ECO:0000256" key="7">
    <source>
        <dbReference type="SAM" id="Phobius"/>
    </source>
</evidence>
<dbReference type="Pfam" id="PF21082">
    <property type="entry name" value="MS_channel_3rd"/>
    <property type="match status" value="1"/>
</dbReference>
<feature type="domain" description="Mechanosensitive ion channel MscS C-terminal" evidence="10">
    <location>
        <begin position="504"/>
        <end position="585"/>
    </location>
</feature>
<protein>
    <submittedName>
        <fullName evidence="11">Mechanosensitive ion channel domain-containing protein</fullName>
    </submittedName>
</protein>
<dbReference type="InterPro" id="IPR011066">
    <property type="entry name" value="MscS_channel_C_sf"/>
</dbReference>
<dbReference type="RefSeq" id="WP_379810811.1">
    <property type="nucleotide sequence ID" value="NZ_JBHUPC010000012.1"/>
</dbReference>
<dbReference type="EMBL" id="JBHUPC010000012">
    <property type="protein sequence ID" value="MFD2891249.1"/>
    <property type="molecule type" value="Genomic_DNA"/>
</dbReference>
<sequence>MRCLLIKTIATVTFLVCNASFAQNDSINSQSDSINLAVLKEYKEKSIKDEKQRVADSLQKSELERQLLQLKTTDNLQKSELLDELKKIEEQEQKRIDAKKAHIDAMRNSAKGFPVIGILNDTLFTIYSKIGASSAKERATNINKKIKILYDDDFFQADSIQTVKSENDIDIVYHEMILMSISENDAIWYNETIEEVAENFKTTLKTSIVNAKKENSLLKTLSRLGLVVLVLVLAWLFIWLIRKGYAKLLDYIALKKEDWLKDLSIKDYTFLTADQEMKVIGTTVNALRWLTYATLFYITLPIVFSIFPFSRNWANTLFELIWSPFKSLLLAVWHYLPNLFSILVIVVVMKYLIRFVRYVFKEIESKKLTINGFHPDWAMPTFSIVKFLLYAFMLVLIFPYLPGSDSNIFKGVSVFIGVLFSLGSSSAIANMVAGLVITYMRPFKIGDRIKIGDVSGDIVEKNLLVTRVKTVKNEIVTIPNSSVLTGNTTNYSIEAADKGLIVHTTITLGYDIPWRDVHEALIEAALKTDMILQDPKPFVYQTSLDDFYVSYQINAYTNEASRQGLIYSNLHQNIQDVCNEKGIEILSPHYRAARDGNMTTIPAQYLPKDYKAPDFNINIKKPS</sequence>
<evidence type="ECO:0000313" key="11">
    <source>
        <dbReference type="EMBL" id="MFD2891249.1"/>
    </source>
</evidence>
<dbReference type="InterPro" id="IPR006685">
    <property type="entry name" value="MscS_channel_2nd"/>
</dbReference>
<dbReference type="Pfam" id="PF00924">
    <property type="entry name" value="MS_channel_2nd"/>
    <property type="match status" value="1"/>
</dbReference>
<evidence type="ECO:0000256" key="8">
    <source>
        <dbReference type="SAM" id="SignalP"/>
    </source>
</evidence>
<dbReference type="InterPro" id="IPR023408">
    <property type="entry name" value="MscS_beta-dom_sf"/>
</dbReference>
<feature type="transmembrane region" description="Helical" evidence="7">
    <location>
        <begin position="377"/>
        <end position="401"/>
    </location>
</feature>
<accession>A0ABW5YLF6</accession>
<organism evidence="11 12">
    <name type="scientific">Flavobacterium chuncheonense</name>
    <dbReference type="NCBI Taxonomy" id="2026653"/>
    <lineage>
        <taxon>Bacteria</taxon>
        <taxon>Pseudomonadati</taxon>
        <taxon>Bacteroidota</taxon>
        <taxon>Flavobacteriia</taxon>
        <taxon>Flavobacteriales</taxon>
        <taxon>Flavobacteriaceae</taxon>
        <taxon>Flavobacterium</taxon>
    </lineage>
</organism>
<dbReference type="Gene3D" id="1.10.287.1260">
    <property type="match status" value="1"/>
</dbReference>
<gene>
    <name evidence="11" type="ORF">ACFS5J_04390</name>
</gene>
<feature type="domain" description="Mechanosensitive ion channel MscS" evidence="9">
    <location>
        <begin position="427"/>
        <end position="492"/>
    </location>
</feature>
<feature type="transmembrane region" description="Helical" evidence="7">
    <location>
        <begin position="221"/>
        <end position="241"/>
    </location>
</feature>
<dbReference type="SUPFAM" id="SSF82689">
    <property type="entry name" value="Mechanosensitive channel protein MscS (YggB), C-terminal domain"/>
    <property type="match status" value="1"/>
</dbReference>
<dbReference type="InterPro" id="IPR049278">
    <property type="entry name" value="MS_channel_C"/>
</dbReference>
<dbReference type="PANTHER" id="PTHR30221:SF18">
    <property type="entry name" value="SLL0590 PROTEIN"/>
    <property type="match status" value="1"/>
</dbReference>
<evidence type="ECO:0000313" key="12">
    <source>
        <dbReference type="Proteomes" id="UP001597534"/>
    </source>
</evidence>
<evidence type="ECO:0000256" key="2">
    <source>
        <dbReference type="ARBA" id="ARBA00008017"/>
    </source>
</evidence>
<feature type="signal peptide" evidence="8">
    <location>
        <begin position="1"/>
        <end position="22"/>
    </location>
</feature>
<evidence type="ECO:0000256" key="1">
    <source>
        <dbReference type="ARBA" id="ARBA00004651"/>
    </source>
</evidence>
<feature type="transmembrane region" description="Helical" evidence="7">
    <location>
        <begin position="289"/>
        <end position="310"/>
    </location>
</feature>
<evidence type="ECO:0000259" key="10">
    <source>
        <dbReference type="Pfam" id="PF21082"/>
    </source>
</evidence>
<dbReference type="InterPro" id="IPR045275">
    <property type="entry name" value="MscS_archaea/bacteria_type"/>
</dbReference>
<feature type="chain" id="PRO_5047502880" evidence="8">
    <location>
        <begin position="23"/>
        <end position="623"/>
    </location>
</feature>
<evidence type="ECO:0000259" key="9">
    <source>
        <dbReference type="Pfam" id="PF00924"/>
    </source>
</evidence>
<keyword evidence="3" id="KW-1003">Cell membrane</keyword>
<keyword evidence="6 7" id="KW-0472">Membrane</keyword>
<dbReference type="PANTHER" id="PTHR30221">
    <property type="entry name" value="SMALL-CONDUCTANCE MECHANOSENSITIVE CHANNEL"/>
    <property type="match status" value="1"/>
</dbReference>
<comment type="subcellular location">
    <subcellularLocation>
        <location evidence="1">Cell membrane</location>
        <topology evidence="1">Multi-pass membrane protein</topology>
    </subcellularLocation>
</comment>
<dbReference type="SUPFAM" id="SSF50182">
    <property type="entry name" value="Sm-like ribonucleoproteins"/>
    <property type="match status" value="1"/>
</dbReference>
<keyword evidence="4 7" id="KW-0812">Transmembrane</keyword>
<dbReference type="Gene3D" id="3.30.70.100">
    <property type="match status" value="1"/>
</dbReference>
<keyword evidence="8" id="KW-0732">Signal</keyword>
<dbReference type="Proteomes" id="UP001597534">
    <property type="component" value="Unassembled WGS sequence"/>
</dbReference>
<evidence type="ECO:0000256" key="4">
    <source>
        <dbReference type="ARBA" id="ARBA00022692"/>
    </source>
</evidence>
<keyword evidence="12" id="KW-1185">Reference proteome</keyword>
<reference evidence="12" key="1">
    <citation type="journal article" date="2019" name="Int. J. Syst. Evol. Microbiol.">
        <title>The Global Catalogue of Microorganisms (GCM) 10K type strain sequencing project: providing services to taxonomists for standard genome sequencing and annotation.</title>
        <authorList>
            <consortium name="The Broad Institute Genomics Platform"/>
            <consortium name="The Broad Institute Genome Sequencing Center for Infectious Disease"/>
            <person name="Wu L."/>
            <person name="Ma J."/>
        </authorList>
    </citation>
    <scope>NUCLEOTIDE SEQUENCE [LARGE SCALE GENOMIC DNA]</scope>
    <source>
        <strain evidence="12">KCTC 22671</strain>
    </source>
</reference>
<evidence type="ECO:0000256" key="6">
    <source>
        <dbReference type="ARBA" id="ARBA00023136"/>
    </source>
</evidence>